<dbReference type="AlphaFoldDB" id="A0A2T4JR48"/>
<dbReference type="InterPro" id="IPR024930">
    <property type="entry name" value="Skp_dom_sf"/>
</dbReference>
<protein>
    <submittedName>
        <fullName evidence="1">Outer membrane chaperone Skp</fullName>
    </submittedName>
</protein>
<dbReference type="OrthoDB" id="7868372at2"/>
<reference evidence="1 2" key="1">
    <citation type="submission" date="2018-03" db="EMBL/GenBank/DDBJ databases">
        <title>Cereibacter changlensis.</title>
        <authorList>
            <person name="Meyer T.E."/>
            <person name="Miller S."/>
            <person name="Lodha T."/>
            <person name="Gandham S."/>
            <person name="Chintalapati S."/>
            <person name="Chintalapati V.R."/>
        </authorList>
    </citation>
    <scope>NUCLEOTIDE SEQUENCE [LARGE SCALE GENOMIC DNA]</scope>
    <source>
        <strain evidence="1 2">JA139</strain>
    </source>
</reference>
<gene>
    <name evidence="1" type="ORF">C5F48_18655</name>
</gene>
<dbReference type="Gene3D" id="3.30.910.20">
    <property type="entry name" value="Skp domain"/>
    <property type="match status" value="1"/>
</dbReference>
<sequence length="190" mass="20360">MALLAIAPAVAQTAGQTGQAAPAVADPGAGSQVVTITQERLFQDSRAGQQIQDRYETASRALVAENRRIEAALEAEERDLTARRAQMPPEDFRPLAEAFDEKVEGIRAAQDAKSRALTRQRDEDRQRMLEAAAPILAQMMAERGAMVLIDKNAVVLSFDGIDITEDAVARLDAVLGEATGTPPEAPTPTP</sequence>
<proteinExistence type="predicted"/>
<dbReference type="InterPro" id="IPR005632">
    <property type="entry name" value="Chaperone_Skp"/>
</dbReference>
<dbReference type="Proteomes" id="UP000241010">
    <property type="component" value="Unassembled WGS sequence"/>
</dbReference>
<organism evidence="1 2">
    <name type="scientific">Cereibacter changlensis JA139</name>
    <dbReference type="NCBI Taxonomy" id="1188249"/>
    <lineage>
        <taxon>Bacteria</taxon>
        <taxon>Pseudomonadati</taxon>
        <taxon>Pseudomonadota</taxon>
        <taxon>Alphaproteobacteria</taxon>
        <taxon>Rhodobacterales</taxon>
        <taxon>Paracoccaceae</taxon>
        <taxon>Cereibacter</taxon>
    </lineage>
</organism>
<dbReference type="GO" id="GO:0051082">
    <property type="term" value="F:unfolded protein binding"/>
    <property type="evidence" value="ECO:0007669"/>
    <property type="project" value="InterPro"/>
</dbReference>
<keyword evidence="2" id="KW-1185">Reference proteome</keyword>
<dbReference type="RefSeq" id="WP_107665348.1">
    <property type="nucleotide sequence ID" value="NZ_PZKG01000123.1"/>
</dbReference>
<evidence type="ECO:0000313" key="1">
    <source>
        <dbReference type="EMBL" id="PTE20233.1"/>
    </source>
</evidence>
<dbReference type="EMBL" id="PZKG01000123">
    <property type="protein sequence ID" value="PTE20233.1"/>
    <property type="molecule type" value="Genomic_DNA"/>
</dbReference>
<evidence type="ECO:0000313" key="2">
    <source>
        <dbReference type="Proteomes" id="UP000241010"/>
    </source>
</evidence>
<dbReference type="SUPFAM" id="SSF111384">
    <property type="entry name" value="OmpH-like"/>
    <property type="match status" value="1"/>
</dbReference>
<name>A0A2T4JR48_9RHOB</name>
<comment type="caution">
    <text evidence="1">The sequence shown here is derived from an EMBL/GenBank/DDBJ whole genome shotgun (WGS) entry which is preliminary data.</text>
</comment>
<dbReference type="SMART" id="SM00935">
    <property type="entry name" value="OmpH"/>
    <property type="match status" value="1"/>
</dbReference>
<dbReference type="Pfam" id="PF03938">
    <property type="entry name" value="OmpH"/>
    <property type="match status" value="1"/>
</dbReference>
<accession>A0A2T4JR48</accession>